<dbReference type="EMBL" id="NIDE01000002">
    <property type="protein sequence ID" value="OWK45527.1"/>
    <property type="molecule type" value="Genomic_DNA"/>
</dbReference>
<evidence type="ECO:0000313" key="1">
    <source>
        <dbReference type="EMBL" id="OWK45527.1"/>
    </source>
</evidence>
<organism evidence="1 2">
    <name type="scientific">Fimbriiglobus ruber</name>
    <dbReference type="NCBI Taxonomy" id="1908690"/>
    <lineage>
        <taxon>Bacteria</taxon>
        <taxon>Pseudomonadati</taxon>
        <taxon>Planctomycetota</taxon>
        <taxon>Planctomycetia</taxon>
        <taxon>Gemmatales</taxon>
        <taxon>Gemmataceae</taxon>
        <taxon>Fimbriiglobus</taxon>
    </lineage>
</organism>
<reference evidence="2" key="1">
    <citation type="submission" date="2017-06" db="EMBL/GenBank/DDBJ databases">
        <title>Genome analysis of Fimbriiglobus ruber SP5, the first member of the order Planctomycetales with confirmed chitinolytic capability.</title>
        <authorList>
            <person name="Ravin N.V."/>
            <person name="Rakitin A.L."/>
            <person name="Ivanova A.A."/>
            <person name="Beletsky A.V."/>
            <person name="Kulichevskaya I.S."/>
            <person name="Mardanov A.V."/>
            <person name="Dedysh S.N."/>
        </authorList>
    </citation>
    <scope>NUCLEOTIDE SEQUENCE [LARGE SCALE GENOMIC DNA]</scope>
    <source>
        <strain evidence="2">SP5</strain>
    </source>
</reference>
<protein>
    <recommendedName>
        <fullName evidence="3">Protein export cytoplasm protein SecA ATPase RNA helicase</fullName>
    </recommendedName>
</protein>
<gene>
    <name evidence="1" type="ORF">FRUB_01858</name>
</gene>
<dbReference type="AlphaFoldDB" id="A0A225EAU8"/>
<sequence>MTQKKISRNDPCPCGSGKKYKKCCWGKGFDWKADAEGNLFKSIPLTSEMTDLLEQQRQRFVEKFGREPGPDDEIFFDMPHPEHVEHMTVDAMKEAGIDPAIIFAYEKTGRLVTESNQNFLSDADLDEWQAAIEEYEAKHRTPPQYPLGTVAMYGPDDTSTTKIAAGVIQHATAEPIMMRWVATDVTTNPKVQQEMKDFFLQHGVKSVAMDEGNMGCPHEEGEDFPHGGNCPFCPFWNGKQGSNRKE</sequence>
<dbReference type="Proteomes" id="UP000214646">
    <property type="component" value="Unassembled WGS sequence"/>
</dbReference>
<dbReference type="SUPFAM" id="SSF103642">
    <property type="entry name" value="Sec-C motif"/>
    <property type="match status" value="1"/>
</dbReference>
<dbReference type="Pfam" id="PF02810">
    <property type="entry name" value="SEC-C"/>
    <property type="match status" value="1"/>
</dbReference>
<proteinExistence type="predicted"/>
<evidence type="ECO:0000313" key="2">
    <source>
        <dbReference type="Proteomes" id="UP000214646"/>
    </source>
</evidence>
<keyword evidence="2" id="KW-1185">Reference proteome</keyword>
<dbReference type="RefSeq" id="WP_202973903.1">
    <property type="nucleotide sequence ID" value="NZ_NIDE01000002.1"/>
</dbReference>
<dbReference type="Gene3D" id="3.10.450.50">
    <property type="match status" value="1"/>
</dbReference>
<dbReference type="InterPro" id="IPR004027">
    <property type="entry name" value="SEC_C_motif"/>
</dbReference>
<evidence type="ECO:0008006" key="3">
    <source>
        <dbReference type="Google" id="ProtNLM"/>
    </source>
</evidence>
<comment type="caution">
    <text evidence="1">The sequence shown here is derived from an EMBL/GenBank/DDBJ whole genome shotgun (WGS) entry which is preliminary data.</text>
</comment>
<name>A0A225EAU8_9BACT</name>
<accession>A0A225EAU8</accession>